<proteinExistence type="predicted"/>
<organism evidence="2 3">
    <name type="scientific">Phellinidium pouzarii</name>
    <dbReference type="NCBI Taxonomy" id="167371"/>
    <lineage>
        <taxon>Eukaryota</taxon>
        <taxon>Fungi</taxon>
        <taxon>Dikarya</taxon>
        <taxon>Basidiomycota</taxon>
        <taxon>Agaricomycotina</taxon>
        <taxon>Agaricomycetes</taxon>
        <taxon>Hymenochaetales</taxon>
        <taxon>Hymenochaetaceae</taxon>
        <taxon>Phellinidium</taxon>
    </lineage>
</organism>
<accession>A0A4S4LHI3</accession>
<name>A0A4S4LHI3_9AGAM</name>
<dbReference type="EMBL" id="SGPK01000014">
    <property type="protein sequence ID" value="THH11432.1"/>
    <property type="molecule type" value="Genomic_DNA"/>
</dbReference>
<protein>
    <submittedName>
        <fullName evidence="2">Uncharacterized protein</fullName>
    </submittedName>
</protein>
<sequence>MPNNSRLQAPHVASGGGYAGDLTNATTMNGGRRSVTPTRKSEQRPAINTQRKQTLLSLLDILAELQKDGDSPLSGEINAALQGGEAGRTWALILILINISGNALSESYRTAAMEAADEQLQKVGAEAFYKFQKRINNLDRELRNFANASRQLGSSVGILSSAFHLHLFPRRVQRQSAESYVDQRNRTEDFSAASGKQNARLKKPLPHVARPLLPKEIDVEEFPTQLEAFADDVVTFLKSLNEFPEFTDEAVNNSMNSFEADLKARLSFCACREKQ</sequence>
<dbReference type="Proteomes" id="UP000308199">
    <property type="component" value="Unassembled WGS sequence"/>
</dbReference>
<evidence type="ECO:0000313" key="3">
    <source>
        <dbReference type="Proteomes" id="UP000308199"/>
    </source>
</evidence>
<gene>
    <name evidence="2" type="ORF">EW145_g659</name>
</gene>
<feature type="region of interest" description="Disordered" evidence="1">
    <location>
        <begin position="1"/>
        <end position="49"/>
    </location>
</feature>
<keyword evidence="3" id="KW-1185">Reference proteome</keyword>
<comment type="caution">
    <text evidence="2">The sequence shown here is derived from an EMBL/GenBank/DDBJ whole genome shotgun (WGS) entry which is preliminary data.</text>
</comment>
<dbReference type="AlphaFoldDB" id="A0A4S4LHI3"/>
<reference evidence="2 3" key="1">
    <citation type="submission" date="2019-02" db="EMBL/GenBank/DDBJ databases">
        <title>Genome sequencing of the rare red list fungi Phellinidium pouzarii.</title>
        <authorList>
            <person name="Buettner E."/>
            <person name="Kellner H."/>
        </authorList>
    </citation>
    <scope>NUCLEOTIDE SEQUENCE [LARGE SCALE GENOMIC DNA]</scope>
    <source>
        <strain evidence="2 3">DSM 108285</strain>
    </source>
</reference>
<dbReference type="OrthoDB" id="972532at2759"/>
<evidence type="ECO:0000313" key="2">
    <source>
        <dbReference type="EMBL" id="THH11432.1"/>
    </source>
</evidence>
<evidence type="ECO:0000256" key="1">
    <source>
        <dbReference type="SAM" id="MobiDB-lite"/>
    </source>
</evidence>